<feature type="transmembrane region" description="Helical" evidence="2">
    <location>
        <begin position="6"/>
        <end position="23"/>
    </location>
</feature>
<evidence type="ECO:0000313" key="4">
    <source>
        <dbReference type="Proteomes" id="UP001302477"/>
    </source>
</evidence>
<evidence type="ECO:0000256" key="2">
    <source>
        <dbReference type="SAM" id="Phobius"/>
    </source>
</evidence>
<name>A0AAU0MXX4_9GAMM</name>
<feature type="coiled-coil region" evidence="1">
    <location>
        <begin position="30"/>
        <end position="64"/>
    </location>
</feature>
<accession>A0AAU0MXX4</accession>
<reference evidence="3 4" key="1">
    <citation type="submission" date="2023-10" db="EMBL/GenBank/DDBJ databases">
        <title>Description of Microbulbifer bruguierae sp. nov., isolated from the sediments of mangrove plant Bruguiera sexangula and comparative genomic analyses of the genus Microbulbifer.</title>
        <authorList>
            <person name="Long M."/>
        </authorList>
    </citation>
    <scope>NUCLEOTIDE SEQUENCE [LARGE SCALE GENOMIC DNA]</scope>
    <source>
        <strain evidence="3 4">SPO729</strain>
    </source>
</reference>
<organism evidence="3 4">
    <name type="scientific">Microbulbifer pacificus</name>
    <dbReference type="NCBI Taxonomy" id="407164"/>
    <lineage>
        <taxon>Bacteria</taxon>
        <taxon>Pseudomonadati</taxon>
        <taxon>Pseudomonadota</taxon>
        <taxon>Gammaproteobacteria</taxon>
        <taxon>Cellvibrionales</taxon>
        <taxon>Microbulbiferaceae</taxon>
        <taxon>Microbulbifer</taxon>
    </lineage>
</organism>
<dbReference type="Proteomes" id="UP001302477">
    <property type="component" value="Chromosome"/>
</dbReference>
<dbReference type="EMBL" id="CP137555">
    <property type="protein sequence ID" value="WOX05056.1"/>
    <property type="molecule type" value="Genomic_DNA"/>
</dbReference>
<keyword evidence="4" id="KW-1185">Reference proteome</keyword>
<protein>
    <recommendedName>
        <fullName evidence="5">Cell division protein FtsL</fullName>
    </recommendedName>
</protein>
<proteinExistence type="predicted"/>
<dbReference type="KEGG" id="mpaf:R5R33_15105"/>
<dbReference type="AlphaFoldDB" id="A0AAU0MXX4"/>
<gene>
    <name evidence="3" type="ORF">R5R33_15105</name>
</gene>
<evidence type="ECO:0000256" key="1">
    <source>
        <dbReference type="SAM" id="Coils"/>
    </source>
</evidence>
<keyword evidence="2" id="KW-0812">Transmembrane</keyword>
<keyword evidence="2" id="KW-0472">Membrane</keyword>
<dbReference type="RefSeq" id="WP_318953530.1">
    <property type="nucleotide sequence ID" value="NZ_CP137555.1"/>
</dbReference>
<sequence>MSCKNASFLTIVIASAVVILLFAQANRKNESQLLTQIARNEVQIRELEKKIKTLDNRLGNVEVGLGEAQSQLEWKVQPLASESK</sequence>
<keyword evidence="1" id="KW-0175">Coiled coil</keyword>
<keyword evidence="2" id="KW-1133">Transmembrane helix</keyword>
<evidence type="ECO:0000313" key="3">
    <source>
        <dbReference type="EMBL" id="WOX05056.1"/>
    </source>
</evidence>
<evidence type="ECO:0008006" key="5">
    <source>
        <dbReference type="Google" id="ProtNLM"/>
    </source>
</evidence>